<reference evidence="1" key="1">
    <citation type="journal article" date="2020" name="mSystems">
        <title>Genome- and Community-Level Interaction Insights into Carbon Utilization and Element Cycling Functions of Hydrothermarchaeota in Hydrothermal Sediment.</title>
        <authorList>
            <person name="Zhou Z."/>
            <person name="Liu Y."/>
            <person name="Xu W."/>
            <person name="Pan J."/>
            <person name="Luo Z.H."/>
            <person name="Li M."/>
        </authorList>
    </citation>
    <scope>NUCLEOTIDE SEQUENCE [LARGE SCALE GENOMIC DNA]</scope>
    <source>
        <strain evidence="1">SpSt-1182</strain>
    </source>
</reference>
<proteinExistence type="predicted"/>
<organism evidence="1">
    <name type="scientific">candidate division WOR-3 bacterium</name>
    <dbReference type="NCBI Taxonomy" id="2052148"/>
    <lineage>
        <taxon>Bacteria</taxon>
        <taxon>Bacteria division WOR-3</taxon>
    </lineage>
</organism>
<dbReference type="Proteomes" id="UP000885672">
    <property type="component" value="Unassembled WGS sequence"/>
</dbReference>
<comment type="caution">
    <text evidence="1">The sequence shown here is derived from an EMBL/GenBank/DDBJ whole genome shotgun (WGS) entry which is preliminary data.</text>
</comment>
<dbReference type="Gene3D" id="1.10.150.320">
    <property type="entry name" value="Photosystem II 12 kDa extrinsic protein"/>
    <property type="match status" value="1"/>
</dbReference>
<dbReference type="PANTHER" id="PTHR21180:SF32">
    <property type="entry name" value="ENDONUCLEASE_EXONUCLEASE_PHOSPHATASE FAMILY DOMAIN-CONTAINING PROTEIN 1"/>
    <property type="match status" value="1"/>
</dbReference>
<dbReference type="InterPro" id="IPR010994">
    <property type="entry name" value="RuvA_2-like"/>
</dbReference>
<evidence type="ECO:0000313" key="1">
    <source>
        <dbReference type="EMBL" id="HDR00496.1"/>
    </source>
</evidence>
<gene>
    <name evidence="1" type="ORF">ENN51_09480</name>
</gene>
<dbReference type="PANTHER" id="PTHR21180">
    <property type="entry name" value="ENDONUCLEASE/EXONUCLEASE/PHOSPHATASE FAMILY DOMAIN-CONTAINING PROTEIN 1"/>
    <property type="match status" value="1"/>
</dbReference>
<dbReference type="AlphaFoldDB" id="A0A7V0T7W8"/>
<dbReference type="SUPFAM" id="SSF47781">
    <property type="entry name" value="RuvA domain 2-like"/>
    <property type="match status" value="1"/>
</dbReference>
<dbReference type="GO" id="GO:0015628">
    <property type="term" value="P:protein secretion by the type II secretion system"/>
    <property type="evidence" value="ECO:0007669"/>
    <property type="project" value="TreeGrafter"/>
</dbReference>
<protein>
    <submittedName>
        <fullName evidence="1">Helix-hairpin-helix domain-containing protein</fullName>
    </submittedName>
</protein>
<name>A0A7V0T7W8_UNCW3</name>
<dbReference type="Pfam" id="PF12836">
    <property type="entry name" value="HHH_3"/>
    <property type="match status" value="1"/>
</dbReference>
<dbReference type="InterPro" id="IPR051675">
    <property type="entry name" value="Endo/Exo/Phosphatase_dom_1"/>
</dbReference>
<dbReference type="GO" id="GO:0015627">
    <property type="term" value="C:type II protein secretion system complex"/>
    <property type="evidence" value="ECO:0007669"/>
    <property type="project" value="TreeGrafter"/>
</dbReference>
<dbReference type="EMBL" id="DSBX01000361">
    <property type="protein sequence ID" value="HDR00496.1"/>
    <property type="molecule type" value="Genomic_DNA"/>
</dbReference>
<sequence>MVVMAACAGLLGLATAFLPVDLPEDEDDNYVQETVAMLAASPLDLNRVTAEELLAIPWLDPALAYRIVAHRDSVGGFRSLADLRLVPGMTSDWFRLIEPYVRAGHSPVGRRPAASRLDAFGRVTLRVDTFPPAAGRAAGSAVVAVRQGPWRVALAVENDPGEPVLPDWLGGSVALDAGVTQFCAGDFTFGSGLGLVFSGPHRRHAERAGATPRGPSFIRPVRAPLETRALRGLAAEHTVGRWSLAGYGSWARRSAALGDDGEVRRIRYDGRHDDSLTLAGRRAVDEKSAGARVGFNWGESRFGFNLGWLGYDPGIAPTDSLRSFCGPTLAFGGVGFDRLGHPYRLAAEVAGSSGGGTAGAAVVEGDWSSFRLALGADARQARFFAPLGRWQSTTARKDRVSARARARWTPGPLVVIASASSYGDYLVDSLPGRVGGELRTPLGPVRLVMGIERRYRLDEPRFRRAHAALQWRPDGPLGITLEYDDGYPENTIAHGRTVALRAEAGVGSFRFRAVAARFDIAGNARMYLSDPVVYGPGRSYSTAQSGWRFSGAAGWRLPFGRVGLNAGYAFGEKPGWNAALRMEAGRP</sequence>
<accession>A0A7V0T7W8</accession>